<evidence type="ECO:0000313" key="2">
    <source>
        <dbReference type="Proteomes" id="UP001162162"/>
    </source>
</evidence>
<proteinExistence type="predicted"/>
<protein>
    <submittedName>
        <fullName evidence="1">Uncharacterized protein</fullName>
    </submittedName>
</protein>
<keyword evidence="2" id="KW-1185">Reference proteome</keyword>
<name>A0AAV8X0M6_9CUCU</name>
<gene>
    <name evidence="1" type="ORF">NQ318_022926</name>
</gene>
<comment type="caution">
    <text evidence="1">The sequence shown here is derived from an EMBL/GenBank/DDBJ whole genome shotgun (WGS) entry which is preliminary data.</text>
</comment>
<reference evidence="1" key="1">
    <citation type="journal article" date="2023" name="Insect Mol. Biol.">
        <title>Genome sequencing provides insights into the evolution of gene families encoding plant cell wall-degrading enzymes in longhorned beetles.</title>
        <authorList>
            <person name="Shin N.R."/>
            <person name="Okamura Y."/>
            <person name="Kirsch R."/>
            <person name="Pauchet Y."/>
        </authorList>
    </citation>
    <scope>NUCLEOTIDE SEQUENCE</scope>
    <source>
        <strain evidence="1">AMC_N1</strain>
    </source>
</reference>
<dbReference type="AlphaFoldDB" id="A0AAV8X0M6"/>
<accession>A0AAV8X0M6</accession>
<organism evidence="1 2">
    <name type="scientific">Aromia moschata</name>
    <dbReference type="NCBI Taxonomy" id="1265417"/>
    <lineage>
        <taxon>Eukaryota</taxon>
        <taxon>Metazoa</taxon>
        <taxon>Ecdysozoa</taxon>
        <taxon>Arthropoda</taxon>
        <taxon>Hexapoda</taxon>
        <taxon>Insecta</taxon>
        <taxon>Pterygota</taxon>
        <taxon>Neoptera</taxon>
        <taxon>Endopterygota</taxon>
        <taxon>Coleoptera</taxon>
        <taxon>Polyphaga</taxon>
        <taxon>Cucujiformia</taxon>
        <taxon>Chrysomeloidea</taxon>
        <taxon>Cerambycidae</taxon>
        <taxon>Cerambycinae</taxon>
        <taxon>Callichromatini</taxon>
        <taxon>Aromia</taxon>
    </lineage>
</organism>
<dbReference type="Proteomes" id="UP001162162">
    <property type="component" value="Unassembled WGS sequence"/>
</dbReference>
<dbReference type="EMBL" id="JAPWTK010001518">
    <property type="protein sequence ID" value="KAJ8932253.1"/>
    <property type="molecule type" value="Genomic_DNA"/>
</dbReference>
<sequence length="98" mass="11664">MQRLLTCYDDTEDVALGERYGYNVHSPRGYNYYWRRRDVLLALGSSCRLRAGLLRTQEAVSFHKHWMIDPIAVYKKWFEESDRLYANSNTLNSVRNEL</sequence>
<evidence type="ECO:0000313" key="1">
    <source>
        <dbReference type="EMBL" id="KAJ8932253.1"/>
    </source>
</evidence>